<proteinExistence type="predicted"/>
<comment type="caution">
    <text evidence="1">The sequence shown here is derived from an EMBL/GenBank/DDBJ whole genome shotgun (WGS) entry which is preliminary data.</text>
</comment>
<sequence>MPIENAVINLTSPPPNTFKNHSRINNPKTINAASNERVKKPPAHAFIKLISKMLRTKIFGISRYFTSLYMMSNDITV</sequence>
<accession>A0ABQ4PRS6</accession>
<name>A0ABQ4PRS6_9GAMM</name>
<gene>
    <name evidence="1" type="ORF">TUM4438_40820</name>
</gene>
<keyword evidence="2" id="KW-1185">Reference proteome</keyword>
<evidence type="ECO:0000313" key="1">
    <source>
        <dbReference type="EMBL" id="GIU51378.1"/>
    </source>
</evidence>
<reference evidence="1" key="1">
    <citation type="submission" date="2021-05" db="EMBL/GenBank/DDBJ databases">
        <title>Molecular characterization for Shewanella algae harboring chromosomal blaOXA-55-like strains isolated from clinical and environment sample.</title>
        <authorList>
            <person name="Ohama Y."/>
            <person name="Aoki K."/>
            <person name="Harada S."/>
            <person name="Moriya K."/>
            <person name="Ishii Y."/>
            <person name="Tateda K."/>
        </authorList>
    </citation>
    <scope>NUCLEOTIDE SEQUENCE</scope>
    <source>
        <strain evidence="1">JCM 11563</strain>
    </source>
</reference>
<dbReference type="EMBL" id="BPEY01000114">
    <property type="protein sequence ID" value="GIU51378.1"/>
    <property type="molecule type" value="Genomic_DNA"/>
</dbReference>
<organism evidence="1 2">
    <name type="scientific">Shewanella sairae</name>
    <dbReference type="NCBI Taxonomy" id="190310"/>
    <lineage>
        <taxon>Bacteria</taxon>
        <taxon>Pseudomonadati</taxon>
        <taxon>Pseudomonadota</taxon>
        <taxon>Gammaproteobacteria</taxon>
        <taxon>Alteromonadales</taxon>
        <taxon>Shewanellaceae</taxon>
        <taxon>Shewanella</taxon>
    </lineage>
</organism>
<evidence type="ECO:0000313" key="2">
    <source>
        <dbReference type="Proteomes" id="UP000887104"/>
    </source>
</evidence>
<dbReference type="Proteomes" id="UP000887104">
    <property type="component" value="Unassembled WGS sequence"/>
</dbReference>
<protein>
    <submittedName>
        <fullName evidence="1">Uncharacterized protein</fullName>
    </submittedName>
</protein>